<evidence type="ECO:0000313" key="2">
    <source>
        <dbReference type="EMBL" id="SJL09470.1"/>
    </source>
</evidence>
<evidence type="ECO:0000313" key="3">
    <source>
        <dbReference type="Proteomes" id="UP000219338"/>
    </source>
</evidence>
<feature type="compositionally biased region" description="Basic and acidic residues" evidence="1">
    <location>
        <begin position="88"/>
        <end position="103"/>
    </location>
</feature>
<dbReference type="OMA" id="EKTVTHM"/>
<dbReference type="AlphaFoldDB" id="A0A284RL40"/>
<keyword evidence="3" id="KW-1185">Reference proteome</keyword>
<accession>A0A284RL40</accession>
<proteinExistence type="predicted"/>
<dbReference type="Proteomes" id="UP000219338">
    <property type="component" value="Unassembled WGS sequence"/>
</dbReference>
<feature type="region of interest" description="Disordered" evidence="1">
    <location>
        <begin position="78"/>
        <end position="119"/>
    </location>
</feature>
<feature type="region of interest" description="Disordered" evidence="1">
    <location>
        <begin position="26"/>
        <end position="53"/>
    </location>
</feature>
<evidence type="ECO:0000256" key="1">
    <source>
        <dbReference type="SAM" id="MobiDB-lite"/>
    </source>
</evidence>
<dbReference type="OrthoDB" id="529205at2759"/>
<gene>
    <name evidence="2" type="ORF">ARMOST_12848</name>
</gene>
<dbReference type="EMBL" id="FUEG01000010">
    <property type="protein sequence ID" value="SJL09470.1"/>
    <property type="molecule type" value="Genomic_DNA"/>
</dbReference>
<organism evidence="2 3">
    <name type="scientific">Armillaria ostoyae</name>
    <name type="common">Armillaria root rot fungus</name>
    <dbReference type="NCBI Taxonomy" id="47428"/>
    <lineage>
        <taxon>Eukaryota</taxon>
        <taxon>Fungi</taxon>
        <taxon>Dikarya</taxon>
        <taxon>Basidiomycota</taxon>
        <taxon>Agaricomycotina</taxon>
        <taxon>Agaricomycetes</taxon>
        <taxon>Agaricomycetidae</taxon>
        <taxon>Agaricales</taxon>
        <taxon>Marasmiineae</taxon>
        <taxon>Physalacriaceae</taxon>
        <taxon>Armillaria</taxon>
    </lineage>
</organism>
<dbReference type="STRING" id="47428.A0A284RL40"/>
<sequence>MYPVIPFVLKKGARIPTRALLGVTRNSSSVHGNDPVVIEREKRKSLSKSRYQTSAPVDGAEGWNEFLATDSEVSVKADRDTGVSMTDLQEKTVTHMHSVRQEDGEVSAKSSLGKKGLEK</sequence>
<reference evidence="3" key="1">
    <citation type="journal article" date="2017" name="Nat. Ecol. Evol.">
        <title>Genome expansion and lineage-specific genetic innovations in the forest pathogenic fungi Armillaria.</title>
        <authorList>
            <person name="Sipos G."/>
            <person name="Prasanna A.N."/>
            <person name="Walter M.C."/>
            <person name="O'Connor E."/>
            <person name="Balint B."/>
            <person name="Krizsan K."/>
            <person name="Kiss B."/>
            <person name="Hess J."/>
            <person name="Varga T."/>
            <person name="Slot J."/>
            <person name="Riley R."/>
            <person name="Boka B."/>
            <person name="Rigling D."/>
            <person name="Barry K."/>
            <person name="Lee J."/>
            <person name="Mihaltcheva S."/>
            <person name="LaButti K."/>
            <person name="Lipzen A."/>
            <person name="Waldron R."/>
            <person name="Moloney N.M."/>
            <person name="Sperisen C."/>
            <person name="Kredics L."/>
            <person name="Vagvoelgyi C."/>
            <person name="Patrignani A."/>
            <person name="Fitzpatrick D."/>
            <person name="Nagy I."/>
            <person name="Doyle S."/>
            <person name="Anderson J.B."/>
            <person name="Grigoriev I.V."/>
            <person name="Gueldener U."/>
            <person name="Muensterkoetter M."/>
            <person name="Nagy L.G."/>
        </authorList>
    </citation>
    <scope>NUCLEOTIDE SEQUENCE [LARGE SCALE GENOMIC DNA]</scope>
    <source>
        <strain evidence="3">C18/9</strain>
    </source>
</reference>
<protein>
    <submittedName>
        <fullName evidence="2">Uncharacterized protein</fullName>
    </submittedName>
</protein>
<name>A0A284RL40_ARMOS</name>